<evidence type="ECO:0000259" key="7">
    <source>
        <dbReference type="Pfam" id="PF05193"/>
    </source>
</evidence>
<keyword evidence="4" id="KW-0862">Zinc</keyword>
<evidence type="ECO:0000313" key="8">
    <source>
        <dbReference type="EMBL" id="MFC0349926.1"/>
    </source>
</evidence>
<dbReference type="EMBL" id="JBHLXJ010000009">
    <property type="protein sequence ID" value="MFC0349926.1"/>
    <property type="molecule type" value="Genomic_DNA"/>
</dbReference>
<dbReference type="InterPro" id="IPR050626">
    <property type="entry name" value="Peptidase_M16"/>
</dbReference>
<dbReference type="Gene3D" id="3.30.830.10">
    <property type="entry name" value="Metalloenzyme, LuxS/M16 peptidase-like"/>
    <property type="match status" value="4"/>
</dbReference>
<dbReference type="RefSeq" id="WP_390211773.1">
    <property type="nucleotide sequence ID" value="NZ_JBHLXJ010000009.1"/>
</dbReference>
<accession>A0ABV6IDL9</accession>
<evidence type="ECO:0000256" key="3">
    <source>
        <dbReference type="ARBA" id="ARBA00022801"/>
    </source>
</evidence>
<protein>
    <submittedName>
        <fullName evidence="8">M16 family metallopeptidase</fullName>
    </submittedName>
</protein>
<dbReference type="InterPro" id="IPR011765">
    <property type="entry name" value="Pept_M16_N"/>
</dbReference>
<feature type="domain" description="Peptidase M16 C-terminal" evidence="7">
    <location>
        <begin position="195"/>
        <end position="289"/>
    </location>
</feature>
<evidence type="ECO:0000259" key="6">
    <source>
        <dbReference type="Pfam" id="PF00675"/>
    </source>
</evidence>
<dbReference type="SUPFAM" id="SSF63411">
    <property type="entry name" value="LuxS/MPP-like metallohydrolase"/>
    <property type="match status" value="4"/>
</dbReference>
<keyword evidence="9" id="KW-1185">Reference proteome</keyword>
<keyword evidence="3" id="KW-0378">Hydrolase</keyword>
<reference evidence="8 9" key="1">
    <citation type="submission" date="2024-09" db="EMBL/GenBank/DDBJ databases">
        <authorList>
            <person name="Sun Q."/>
            <person name="Mori K."/>
        </authorList>
    </citation>
    <scope>NUCLEOTIDE SEQUENCE [LARGE SCALE GENOMIC DNA]</scope>
    <source>
        <strain evidence="8 9">CCM 8677</strain>
    </source>
</reference>
<gene>
    <name evidence="8" type="ORF">ACFFJH_08910</name>
</gene>
<feature type="domain" description="Peptidase M16 N-terminal" evidence="6">
    <location>
        <begin position="38"/>
        <end position="180"/>
    </location>
</feature>
<evidence type="ECO:0000256" key="5">
    <source>
        <dbReference type="ARBA" id="ARBA00023049"/>
    </source>
</evidence>
<evidence type="ECO:0000256" key="1">
    <source>
        <dbReference type="ARBA" id="ARBA00007261"/>
    </source>
</evidence>
<comment type="similarity">
    <text evidence="1">Belongs to the peptidase M16 family.</text>
</comment>
<proteinExistence type="inferred from homology"/>
<dbReference type="Pfam" id="PF05193">
    <property type="entry name" value="Peptidase_M16_C"/>
    <property type="match status" value="2"/>
</dbReference>
<dbReference type="PANTHER" id="PTHR43690:SF34">
    <property type="entry name" value="ZINC PROTEASE PQQL-LIKE"/>
    <property type="match status" value="1"/>
</dbReference>
<evidence type="ECO:0000256" key="4">
    <source>
        <dbReference type="ARBA" id="ARBA00022833"/>
    </source>
</evidence>
<keyword evidence="2" id="KW-0645">Protease</keyword>
<comment type="caution">
    <text evidence="8">The sequence shown here is derived from an EMBL/GenBank/DDBJ whole genome shotgun (WGS) entry which is preliminary data.</text>
</comment>
<feature type="domain" description="Peptidase M16 C-terminal" evidence="7">
    <location>
        <begin position="695"/>
        <end position="851"/>
    </location>
</feature>
<evidence type="ECO:0000256" key="2">
    <source>
        <dbReference type="ARBA" id="ARBA00022670"/>
    </source>
</evidence>
<dbReference type="PANTHER" id="PTHR43690">
    <property type="entry name" value="NARDILYSIN"/>
    <property type="match status" value="1"/>
</dbReference>
<dbReference type="Pfam" id="PF00675">
    <property type="entry name" value="Peptidase_M16"/>
    <property type="match status" value="1"/>
</dbReference>
<dbReference type="Proteomes" id="UP001589844">
    <property type="component" value="Unassembled WGS sequence"/>
</dbReference>
<dbReference type="InterPro" id="IPR007863">
    <property type="entry name" value="Peptidase_M16_C"/>
</dbReference>
<name>A0ABV6IDL9_9BURK</name>
<evidence type="ECO:0000313" key="9">
    <source>
        <dbReference type="Proteomes" id="UP001589844"/>
    </source>
</evidence>
<sequence length="1072" mass="121348">MLTLTHSGFAALDLQAPMPVDPALKVGHLKNGLTYYIKKNEHPKQKIELRLVVKFGSLDESDEQLGAAHFIEHLAFKHTLHFKNDSLRSKLEAIGLKYGRDLNAFTEYDLTRYEISLPNNKKESLQMGLQALADFAGGVEFRSSDIMGEEAIILEEQRLRDNLDTRILRATHALALQGTKYPARSPIGVEAVRKNFTAAMLQQLYREYYRPDHMAVMIVGDVDALAAEKMIAQLFSAQKNPTIAAKERVQESAQFSEPSLKVFADLEQSSHQLELMYSVRDQLDIKTIADFREALVKRYFVEMMKNRLASYNANYIRASGVRTELLRNKKLESLKIEFAKGGEGAAIDAAIGKLLQVQQYGFFESELQEQRQYRLNAFEQSYLERNKISSSAVIQGYLEHFLYGDSLSSVAQYWELMQALHPSITLAEVNAYAKTQFSPEHFKQILYLLPKKDEADAPSKADLLNKITYAEQQQVKPLTARTGIKSLMKTPPATAGTILSEKENPIYGTTELSLSNGVTVIFKKTDFTNNKISMFHQSHGGSSLVEVEDSLSAVYAPDLIRAMGFDDLSPRDVQEFLQPKSVSHSVAMTPFSEMIFGNSSTADIETLLQLNYQRLSNPSKNKTLFSMKLGEIIRNLQQVIERPEWISRDQYVKLIYNNNPRAIYIPRLEEVEIMDMNKVIATFDRLHSNFYGRYFVFVGNVDLEIMRPLVKKYLANLPGTPQTKTIDAAYPLTVKGVVKKEIFVGKENKAQVQVGFSGSMAYTEEERLRLTMLTDILQLRLLQSLREEKHLIYVSGVTSEVQAIAGGRYQLLVTLPSAADQVDAVNAALFQELERLQSVPVTAVELSKVKKAWEQKHKESLRNDAYWASQLLDAKLNGQAALLLSAPEKLLALITTDSIKRAANQYLDKRNYVQLVVKPENMAKEEQAEISAYKKFVPRDLGLKVIDQAHERIVTMSVEMAKTLHSENDHYVLSDRTSDLQKIRQTLDSLTNLTVSTCLMDAKQTQLELAKNLFDRISIFHIDGMSENVSSKEIDIREKVKMVQRYVDLLDAFVKTSSRFSTKIDKCKSYVG</sequence>
<keyword evidence="5" id="KW-0482">Metalloprotease</keyword>
<organism evidence="8 9">
    <name type="scientific">Undibacterium danionis</name>
    <dbReference type="NCBI Taxonomy" id="1812100"/>
    <lineage>
        <taxon>Bacteria</taxon>
        <taxon>Pseudomonadati</taxon>
        <taxon>Pseudomonadota</taxon>
        <taxon>Betaproteobacteria</taxon>
        <taxon>Burkholderiales</taxon>
        <taxon>Oxalobacteraceae</taxon>
        <taxon>Undibacterium</taxon>
    </lineage>
</organism>
<dbReference type="InterPro" id="IPR011249">
    <property type="entry name" value="Metalloenz_LuxS/M16"/>
</dbReference>